<dbReference type="RefSeq" id="WP_146536422.1">
    <property type="nucleotide sequence ID" value="NZ_SJPX01000005.1"/>
</dbReference>
<feature type="signal peptide" evidence="1">
    <location>
        <begin position="1"/>
        <end position="19"/>
    </location>
</feature>
<name>A0A5C6EIS4_9BACT</name>
<dbReference type="Proteomes" id="UP000317977">
    <property type="component" value="Unassembled WGS sequence"/>
</dbReference>
<keyword evidence="1" id="KW-0732">Signal</keyword>
<evidence type="ECO:0008006" key="4">
    <source>
        <dbReference type="Google" id="ProtNLM"/>
    </source>
</evidence>
<dbReference type="EMBL" id="SJPX01000005">
    <property type="protein sequence ID" value="TWU47987.1"/>
    <property type="molecule type" value="Genomic_DNA"/>
</dbReference>
<feature type="chain" id="PRO_5022763333" description="Secreted protein" evidence="1">
    <location>
        <begin position="20"/>
        <end position="327"/>
    </location>
</feature>
<evidence type="ECO:0000313" key="3">
    <source>
        <dbReference type="Proteomes" id="UP000317977"/>
    </source>
</evidence>
<evidence type="ECO:0000313" key="2">
    <source>
        <dbReference type="EMBL" id="TWU47987.1"/>
    </source>
</evidence>
<evidence type="ECO:0000256" key="1">
    <source>
        <dbReference type="SAM" id="SignalP"/>
    </source>
</evidence>
<dbReference type="AlphaFoldDB" id="A0A5C6EIS4"/>
<proteinExistence type="predicted"/>
<comment type="caution">
    <text evidence="2">The sequence shown here is derived from an EMBL/GenBank/DDBJ whole genome shotgun (WGS) entry which is preliminary data.</text>
</comment>
<accession>A0A5C6EIS4</accession>
<keyword evidence="3" id="KW-1185">Reference proteome</keyword>
<organism evidence="2 3">
    <name type="scientific">Rubripirellula reticaptiva</name>
    <dbReference type="NCBI Taxonomy" id="2528013"/>
    <lineage>
        <taxon>Bacteria</taxon>
        <taxon>Pseudomonadati</taxon>
        <taxon>Planctomycetota</taxon>
        <taxon>Planctomycetia</taxon>
        <taxon>Pirellulales</taxon>
        <taxon>Pirellulaceae</taxon>
        <taxon>Rubripirellula</taxon>
    </lineage>
</organism>
<reference evidence="2 3" key="1">
    <citation type="submission" date="2019-02" db="EMBL/GenBank/DDBJ databases">
        <title>Deep-cultivation of Planctomycetes and their phenomic and genomic characterization uncovers novel biology.</title>
        <authorList>
            <person name="Wiegand S."/>
            <person name="Jogler M."/>
            <person name="Boedeker C."/>
            <person name="Pinto D."/>
            <person name="Vollmers J."/>
            <person name="Rivas-Marin E."/>
            <person name="Kohn T."/>
            <person name="Peeters S.H."/>
            <person name="Heuer A."/>
            <person name="Rast P."/>
            <person name="Oberbeckmann S."/>
            <person name="Bunk B."/>
            <person name="Jeske O."/>
            <person name="Meyerdierks A."/>
            <person name="Storesund J.E."/>
            <person name="Kallscheuer N."/>
            <person name="Luecker S."/>
            <person name="Lage O.M."/>
            <person name="Pohl T."/>
            <person name="Merkel B.J."/>
            <person name="Hornburger P."/>
            <person name="Mueller R.-W."/>
            <person name="Bruemmer F."/>
            <person name="Labrenz M."/>
            <person name="Spormann A.M."/>
            <person name="Op Den Camp H."/>
            <person name="Overmann J."/>
            <person name="Amann R."/>
            <person name="Jetten M.S.M."/>
            <person name="Mascher T."/>
            <person name="Medema M.H."/>
            <person name="Devos D.P."/>
            <person name="Kaster A.-K."/>
            <person name="Ovreas L."/>
            <person name="Rohde M."/>
            <person name="Galperin M.Y."/>
            <person name="Jogler C."/>
        </authorList>
    </citation>
    <scope>NUCLEOTIDE SEQUENCE [LARGE SCALE GENOMIC DNA]</scope>
    <source>
        <strain evidence="2 3">Poly59</strain>
    </source>
</reference>
<protein>
    <recommendedName>
        <fullName evidence="4">Secreted protein</fullName>
    </recommendedName>
</protein>
<gene>
    <name evidence="2" type="ORF">Poly59_48310</name>
</gene>
<dbReference type="OrthoDB" id="9839202at2"/>
<sequence precursor="true">MPRLIVLLCVLALSSVSLSSVSLGQEADGDADKDGSRFAASLIEGLIANNESLHAYSLAYTSKFESNRPGARRVQDQKVRCYHDPDSERTIVARRTMSNQFDSAGEMKTYDGIFLIEMVRNRQAMMTDSQGKRRIHVPDQKPLSMSIRLPFFHTLGFHAFPDNASSTFNREFWKTQAVSQEGMSSSLINNQSALVRQTFEKDGVPTVKYEWTFDLESLCPTQRKSYYFNAELKKFVFKELEKITWKNFNGIQLPVAIHDENSQVAIEPGSGKRLNFTQQTETNFLWLSVGKPMASDEPAPDQLATLDTIARWIDSGLGEVSDGKTAR</sequence>